<accession>A0A7E4VS83</accession>
<evidence type="ECO:0000256" key="1">
    <source>
        <dbReference type="SAM" id="MobiDB-lite"/>
    </source>
</evidence>
<sequence>MAKRLRAYRPVKKKQINPVAGWYGNNRNTQFWDNQSHVDPRWMDLSGLTGSRVSETAEAKKLKEDCFLKKARRQQRNRVRTYERGVATGGYRLGLSIFFQQREERQLGGLQRRNNSAPNDDDSDARDISPGKRRSADLSATHNGPTTAGDAREARVVGS</sequence>
<organism evidence="2 3">
    <name type="scientific">Panagrellus redivivus</name>
    <name type="common">Microworm</name>
    <dbReference type="NCBI Taxonomy" id="6233"/>
    <lineage>
        <taxon>Eukaryota</taxon>
        <taxon>Metazoa</taxon>
        <taxon>Ecdysozoa</taxon>
        <taxon>Nematoda</taxon>
        <taxon>Chromadorea</taxon>
        <taxon>Rhabditida</taxon>
        <taxon>Tylenchina</taxon>
        <taxon>Panagrolaimomorpha</taxon>
        <taxon>Panagrolaimoidea</taxon>
        <taxon>Panagrolaimidae</taxon>
        <taxon>Panagrellus</taxon>
    </lineage>
</organism>
<dbReference type="AlphaFoldDB" id="A0A7E4VS83"/>
<evidence type="ECO:0000313" key="3">
    <source>
        <dbReference type="WBParaSite" id="Pan_g2791.t1"/>
    </source>
</evidence>
<keyword evidence="2" id="KW-1185">Reference proteome</keyword>
<proteinExistence type="predicted"/>
<name>A0A7E4VS83_PANRE</name>
<protein>
    <submittedName>
        <fullName evidence="3">Uncharacterized protein</fullName>
    </submittedName>
</protein>
<feature type="region of interest" description="Disordered" evidence="1">
    <location>
        <begin position="106"/>
        <end position="159"/>
    </location>
</feature>
<feature type="compositionally biased region" description="Basic and acidic residues" evidence="1">
    <location>
        <begin position="125"/>
        <end position="136"/>
    </location>
</feature>
<evidence type="ECO:0000313" key="2">
    <source>
        <dbReference type="Proteomes" id="UP000492821"/>
    </source>
</evidence>
<reference evidence="3" key="2">
    <citation type="submission" date="2020-10" db="UniProtKB">
        <authorList>
            <consortium name="WormBaseParasite"/>
        </authorList>
    </citation>
    <scope>IDENTIFICATION</scope>
</reference>
<feature type="compositionally biased region" description="Basic and acidic residues" evidence="1">
    <location>
        <begin position="150"/>
        <end position="159"/>
    </location>
</feature>
<dbReference type="WBParaSite" id="Pan_g2791.t1">
    <property type="protein sequence ID" value="Pan_g2791.t1"/>
    <property type="gene ID" value="Pan_g2791"/>
</dbReference>
<reference evidence="2" key="1">
    <citation type="journal article" date="2013" name="Genetics">
        <title>The draft genome and transcriptome of Panagrellus redivivus are shaped by the harsh demands of a free-living lifestyle.</title>
        <authorList>
            <person name="Srinivasan J."/>
            <person name="Dillman A.R."/>
            <person name="Macchietto M.G."/>
            <person name="Heikkinen L."/>
            <person name="Lakso M."/>
            <person name="Fracchia K.M."/>
            <person name="Antoshechkin I."/>
            <person name="Mortazavi A."/>
            <person name="Wong G."/>
            <person name="Sternberg P.W."/>
        </authorList>
    </citation>
    <scope>NUCLEOTIDE SEQUENCE [LARGE SCALE GENOMIC DNA]</scope>
    <source>
        <strain evidence="2">MT8872</strain>
    </source>
</reference>
<dbReference type="Proteomes" id="UP000492821">
    <property type="component" value="Unassembled WGS sequence"/>
</dbReference>